<dbReference type="InterPro" id="IPR029063">
    <property type="entry name" value="SAM-dependent_MTases_sf"/>
</dbReference>
<protein>
    <submittedName>
        <fullName evidence="5">Putative Methylase involved in ubiquinone/menaquinone biosynthesis</fullName>
    </submittedName>
</protein>
<dbReference type="InterPro" id="IPR013216">
    <property type="entry name" value="Methyltransf_11"/>
</dbReference>
<dbReference type="Proteomes" id="UP000012062">
    <property type="component" value="Unassembled WGS sequence"/>
</dbReference>
<keyword evidence="2 5" id="KW-0489">Methyltransferase</keyword>
<feature type="domain" description="Methyltransferase type 11" evidence="4">
    <location>
        <begin position="11"/>
        <end position="107"/>
    </location>
</feature>
<organism evidence="5 6">
    <name type="scientific">Mesorhizobium metallidurans STM 2683</name>
    <dbReference type="NCBI Taxonomy" id="1297569"/>
    <lineage>
        <taxon>Bacteria</taxon>
        <taxon>Pseudomonadati</taxon>
        <taxon>Pseudomonadota</taxon>
        <taxon>Alphaproteobacteria</taxon>
        <taxon>Hyphomicrobiales</taxon>
        <taxon>Phyllobacteriaceae</taxon>
        <taxon>Mesorhizobium</taxon>
    </lineage>
</organism>
<evidence type="ECO:0000313" key="5">
    <source>
        <dbReference type="EMBL" id="CCV03083.1"/>
    </source>
</evidence>
<accession>M5EFW8</accession>
<keyword evidence="5" id="KW-0830">Ubiquinone</keyword>
<dbReference type="CDD" id="cd02440">
    <property type="entry name" value="AdoMet_MTases"/>
    <property type="match status" value="1"/>
</dbReference>
<dbReference type="GO" id="GO:0008757">
    <property type="term" value="F:S-adenosylmethionine-dependent methyltransferase activity"/>
    <property type="evidence" value="ECO:0007669"/>
    <property type="project" value="InterPro"/>
</dbReference>
<gene>
    <name evidence="5" type="ORF">MESS2_1010014</name>
</gene>
<comment type="caution">
    <text evidence="5">The sequence shown here is derived from an EMBL/GenBank/DDBJ whole genome shotgun (WGS) entry which is preliminary data.</text>
</comment>
<evidence type="ECO:0000256" key="1">
    <source>
        <dbReference type="ARBA" id="ARBA00008361"/>
    </source>
</evidence>
<keyword evidence="3" id="KW-0808">Transferase</keyword>
<reference evidence="5 6" key="1">
    <citation type="submission" date="2013-02" db="EMBL/GenBank/DDBJ databases">
        <authorList>
            <person name="Genoscope - CEA"/>
        </authorList>
    </citation>
    <scope>NUCLEOTIDE SEQUENCE [LARGE SCALE GENOMIC DNA]</scope>
    <source>
        <strain evidence="5 6">STM 2683</strain>
    </source>
</reference>
<comment type="similarity">
    <text evidence="1">Belongs to the methyltransferase superfamily.</text>
</comment>
<dbReference type="PANTHER" id="PTHR44942:SF4">
    <property type="entry name" value="METHYLTRANSFERASE TYPE 11 DOMAIN-CONTAINING PROTEIN"/>
    <property type="match status" value="1"/>
</dbReference>
<dbReference type="Gene3D" id="3.40.50.150">
    <property type="entry name" value="Vaccinia Virus protein VP39"/>
    <property type="match status" value="1"/>
</dbReference>
<dbReference type="GO" id="GO:0032259">
    <property type="term" value="P:methylation"/>
    <property type="evidence" value="ECO:0007669"/>
    <property type="project" value="UniProtKB-KW"/>
</dbReference>
<proteinExistence type="inferred from homology"/>
<name>M5EFW8_9HYPH</name>
<evidence type="ECO:0000259" key="4">
    <source>
        <dbReference type="Pfam" id="PF08241"/>
    </source>
</evidence>
<dbReference type="eggNOG" id="COG2226">
    <property type="taxonomic scope" value="Bacteria"/>
</dbReference>
<keyword evidence="6" id="KW-1185">Reference proteome</keyword>
<evidence type="ECO:0000256" key="2">
    <source>
        <dbReference type="ARBA" id="ARBA00022603"/>
    </source>
</evidence>
<dbReference type="EMBL" id="CAUM01000004">
    <property type="protein sequence ID" value="CCV03083.1"/>
    <property type="molecule type" value="Genomic_DNA"/>
</dbReference>
<dbReference type="SUPFAM" id="SSF53335">
    <property type="entry name" value="S-adenosyl-L-methionine-dependent methyltransferases"/>
    <property type="match status" value="1"/>
</dbReference>
<dbReference type="InterPro" id="IPR051052">
    <property type="entry name" value="Diverse_substrate_MTase"/>
</dbReference>
<evidence type="ECO:0000313" key="6">
    <source>
        <dbReference type="Proteomes" id="UP000012062"/>
    </source>
</evidence>
<evidence type="ECO:0000256" key="3">
    <source>
        <dbReference type="ARBA" id="ARBA00022679"/>
    </source>
</evidence>
<dbReference type="STRING" id="1297569.MESS2_1010014"/>
<dbReference type="PANTHER" id="PTHR44942">
    <property type="entry name" value="METHYLTRANSF_11 DOMAIN-CONTAINING PROTEIN"/>
    <property type="match status" value="1"/>
</dbReference>
<sequence>MLSSAEGGRIVEVGAGTGLFTKSLAKVFGPRFTILALEPNEDMRQHAQLQTPIGAPIVYLDGVAEQLPAEDSSARLIAAASAVHRFDRPLFYKEAERMLTRDGLLAFVHYEPDDKTSPFVDNFLSVIERALPSYQRRRSSRPEGGYFDLNIMGELTELPAFENVGRVSFIFSEPIDWETFKNRALSFTIIQKAIHIKGEAEVLSELLNAFELHRNSNGMVRMPYEAEVITARRK</sequence>
<dbReference type="Pfam" id="PF08241">
    <property type="entry name" value="Methyltransf_11"/>
    <property type="match status" value="1"/>
</dbReference>
<dbReference type="AlphaFoldDB" id="M5EFW8"/>